<accession>A0A7R9EI15</accession>
<feature type="domain" description="Cysteine/serine-rich nuclear protein N-terminal" evidence="10">
    <location>
        <begin position="487"/>
        <end position="695"/>
    </location>
</feature>
<comment type="similarity">
    <text evidence="2">Belongs to the AXUD1 family.</text>
</comment>
<keyword evidence="5" id="KW-0238">DNA-binding</keyword>
<feature type="region of interest" description="Disordered" evidence="9">
    <location>
        <begin position="1113"/>
        <end position="1133"/>
    </location>
</feature>
<dbReference type="GO" id="GO:0043565">
    <property type="term" value="F:sequence-specific DNA binding"/>
    <property type="evidence" value="ECO:0007669"/>
    <property type="project" value="TreeGrafter"/>
</dbReference>
<dbReference type="GO" id="GO:0000981">
    <property type="term" value="F:DNA-binding transcription factor activity, RNA polymerase II-specific"/>
    <property type="evidence" value="ECO:0007669"/>
    <property type="project" value="TreeGrafter"/>
</dbReference>
<evidence type="ECO:0000256" key="6">
    <source>
        <dbReference type="ARBA" id="ARBA00023159"/>
    </source>
</evidence>
<evidence type="ECO:0000259" key="10">
    <source>
        <dbReference type="Pfam" id="PF16019"/>
    </source>
</evidence>
<feature type="region of interest" description="Disordered" evidence="9">
    <location>
        <begin position="558"/>
        <end position="580"/>
    </location>
</feature>
<dbReference type="PANTHER" id="PTHR13580">
    <property type="entry name" value="TGF-BETA INDUCED APOPTOSIS PROTEIN"/>
    <property type="match status" value="1"/>
</dbReference>
<evidence type="ECO:0000256" key="3">
    <source>
        <dbReference type="ARBA" id="ARBA00022703"/>
    </source>
</evidence>
<gene>
    <name evidence="11" type="ORF">TMSB3V08_LOCUS11046</name>
</gene>
<dbReference type="GO" id="GO:0005634">
    <property type="term" value="C:nucleus"/>
    <property type="evidence" value="ECO:0007669"/>
    <property type="project" value="UniProtKB-SubCell"/>
</dbReference>
<keyword evidence="4" id="KW-0805">Transcription regulation</keyword>
<feature type="region of interest" description="Disordered" evidence="9">
    <location>
        <begin position="1070"/>
        <end position="1091"/>
    </location>
</feature>
<dbReference type="InterPro" id="IPR031972">
    <property type="entry name" value="CSRNP_N"/>
</dbReference>
<evidence type="ECO:0000256" key="1">
    <source>
        <dbReference type="ARBA" id="ARBA00004123"/>
    </source>
</evidence>
<feature type="compositionally biased region" description="Acidic residues" evidence="9">
    <location>
        <begin position="566"/>
        <end position="580"/>
    </location>
</feature>
<organism evidence="11">
    <name type="scientific">Timema monikensis</name>
    <dbReference type="NCBI Taxonomy" id="170555"/>
    <lineage>
        <taxon>Eukaryota</taxon>
        <taxon>Metazoa</taxon>
        <taxon>Ecdysozoa</taxon>
        <taxon>Arthropoda</taxon>
        <taxon>Hexapoda</taxon>
        <taxon>Insecta</taxon>
        <taxon>Pterygota</taxon>
        <taxon>Neoptera</taxon>
        <taxon>Polyneoptera</taxon>
        <taxon>Phasmatodea</taxon>
        <taxon>Timematodea</taxon>
        <taxon>Timematoidea</taxon>
        <taxon>Timematidae</taxon>
        <taxon>Timema</taxon>
    </lineage>
</organism>
<evidence type="ECO:0000313" key="11">
    <source>
        <dbReference type="EMBL" id="CAD7434394.1"/>
    </source>
</evidence>
<dbReference type="AlphaFoldDB" id="A0A7R9EI15"/>
<dbReference type="EMBL" id="OB797514">
    <property type="protein sequence ID" value="CAD7434394.1"/>
    <property type="molecule type" value="Genomic_DNA"/>
</dbReference>
<evidence type="ECO:0000256" key="2">
    <source>
        <dbReference type="ARBA" id="ARBA00008548"/>
    </source>
</evidence>
<keyword evidence="6" id="KW-0010">Activator</keyword>
<dbReference type="PRINTS" id="PR02031">
    <property type="entry name" value="CYSSERRICHNP"/>
</dbReference>
<keyword evidence="7" id="KW-0804">Transcription</keyword>
<evidence type="ECO:0000256" key="7">
    <source>
        <dbReference type="ARBA" id="ARBA00023163"/>
    </source>
</evidence>
<evidence type="ECO:0000256" key="4">
    <source>
        <dbReference type="ARBA" id="ARBA00023015"/>
    </source>
</evidence>
<dbReference type="PANTHER" id="PTHR13580:SF9">
    <property type="entry name" value="AXIN1 UP-REGULATED 1, ISOFORM A"/>
    <property type="match status" value="1"/>
</dbReference>
<dbReference type="Pfam" id="PF16019">
    <property type="entry name" value="CSRNP_N"/>
    <property type="match status" value="1"/>
</dbReference>
<reference evidence="11" key="1">
    <citation type="submission" date="2020-11" db="EMBL/GenBank/DDBJ databases">
        <authorList>
            <person name="Tran Van P."/>
        </authorList>
    </citation>
    <scope>NUCLEOTIDE SEQUENCE</scope>
</reference>
<name>A0A7R9EI15_9NEOP</name>
<feature type="region of interest" description="Disordered" evidence="9">
    <location>
        <begin position="700"/>
        <end position="722"/>
    </location>
</feature>
<comment type="subcellular location">
    <subcellularLocation>
        <location evidence="1">Nucleus</location>
    </subcellularLocation>
</comment>
<keyword evidence="8" id="KW-0539">Nucleus</keyword>
<dbReference type="GO" id="GO:0006915">
    <property type="term" value="P:apoptotic process"/>
    <property type="evidence" value="ECO:0007669"/>
    <property type="project" value="UniProtKB-KW"/>
</dbReference>
<evidence type="ECO:0000256" key="5">
    <source>
        <dbReference type="ARBA" id="ARBA00023125"/>
    </source>
</evidence>
<protein>
    <recommendedName>
        <fullName evidence="10">Cysteine/serine-rich nuclear protein N-terminal domain-containing protein</fullName>
    </recommendedName>
</protein>
<evidence type="ECO:0000256" key="9">
    <source>
        <dbReference type="SAM" id="MobiDB-lite"/>
    </source>
</evidence>
<evidence type="ECO:0000256" key="8">
    <source>
        <dbReference type="ARBA" id="ARBA00023242"/>
    </source>
</evidence>
<dbReference type="InterPro" id="IPR023260">
    <property type="entry name" value="Cys/Ser-rich_nuc_prot"/>
</dbReference>
<proteinExistence type="inferred from homology"/>
<keyword evidence="3" id="KW-0053">Apoptosis</keyword>
<sequence>MPTRKHYRDDYRLVGAMSTAPLDKYTNISAQSRCFGVVSSGDEANTTKETSYSSWGPCCLLATIHKTAYASQAPIAILSVCVQQPTPVSVLTTSALAPTPIISIRVFTFGMSKAEGMDINEINATLHTSSSEGFNLREGLEQNNAILLTGLGSNSPCSREDIIRKHVESSVDFVESEFHLNKTLVMSQLVTCEGEGNNSLQFTSTRENTQTCGSEFLQNINSRDKICASPCTEAIITTQSTNRVCSADEDDSASESLLCEVTGGVEILSDRSDGSDSGLGSDLVEDRTVVSTGDSFSSSSSVDESCCVTIENVSDSEVLFMGGITDDIEIKHSLDTEIENSSHIKIETSKNVKLPCDNLQTSLSQAFCKLESPLIIFSNTAEFSKTNSSSFEIKSESFVEASPSFFELPNITANSLGFPSDIEMGTRLSALATTNSEEESIKECSIVSITEDIATSSAVENIMPTLVKSNLKRNYYFDDPETPKLKKKKRSISFDKVTVYYFPRSQGFTCVPSQGGSTLGMASQHAHVQQFSLLEHAVEQRRLHRQVLLQLRNERLSAQRTASSSDDSESEEEQSDVSESELDLDSYYFLQPVPTRQRRALLRAAGIRKIDSVEKDECRDIRSSREFCGCGCKGYCDPDTCSCSQAGIKCQVDRLNFPCGCTRDGCANSSGRIEFNPVRVRTHFIHTLMRLELEKKHKVDEGDEVNHKQTHGTRHVHWGDEDSLIPPPVLTSTYQDTTKNGDNLTSPTSIMSSKFSGSFLGNLGQGSGVDSCVQSSSFPNFHYGATGESSGMSTSADLSGSISVFPGMVGNLPAREDSLDLYALRDECYSEENSNDLVTEQVEGNRNVDSNRFGIHHYALRKNRSSLQHPEFVTNTSYLVSQQPTVSPRGFTPTTVFSDSLVRYPHPPVSSDSNPLEMAFSDNAKYQQQYSSGLSNFSTTHSSGVFGHYSSMYGAEFASKANSNGMVTTEYKDSLVGPNIGGSEFLHQQQVPQGTNSSSYPLFPSLVEGFTQQERVDQNSIGKDSSTSSIGDSCYTNLHTVCPMSDKLEPFSELLQGRYSYVATETASSGFEDSTSTMPGPSATFSSSGTSEQLAQSSGLTIRCGDTALSVGMEKSQRFSDEGSTNTGTEDCNENFGEIIKKTMVETVSA</sequence>